<feature type="non-terminal residue" evidence="2">
    <location>
        <position position="160"/>
    </location>
</feature>
<feature type="chain" id="PRO_5007527808" evidence="1">
    <location>
        <begin position="19"/>
        <end position="160"/>
    </location>
</feature>
<dbReference type="EMBL" id="GDHC01004602">
    <property type="protein sequence ID" value="JAQ14027.1"/>
    <property type="molecule type" value="Transcribed_RNA"/>
</dbReference>
<evidence type="ECO:0000313" key="2">
    <source>
        <dbReference type="EMBL" id="JAQ14027.1"/>
    </source>
</evidence>
<keyword evidence="1" id="KW-0732">Signal</keyword>
<gene>
    <name evidence="2" type="ORF">g.69965</name>
</gene>
<reference evidence="2" key="1">
    <citation type="journal article" date="2016" name="Gigascience">
        <title>De novo construction of an expanded transcriptome assembly for the western tarnished plant bug, Lygus hesperus.</title>
        <authorList>
            <person name="Tassone E.E."/>
            <person name="Geib S.M."/>
            <person name="Hall B."/>
            <person name="Fabrick J.A."/>
            <person name="Brent C.S."/>
            <person name="Hull J.J."/>
        </authorList>
    </citation>
    <scope>NUCLEOTIDE SEQUENCE</scope>
</reference>
<organism evidence="2">
    <name type="scientific">Lygus hesperus</name>
    <name type="common">Western plant bug</name>
    <dbReference type="NCBI Taxonomy" id="30085"/>
    <lineage>
        <taxon>Eukaryota</taxon>
        <taxon>Metazoa</taxon>
        <taxon>Ecdysozoa</taxon>
        <taxon>Arthropoda</taxon>
        <taxon>Hexapoda</taxon>
        <taxon>Insecta</taxon>
        <taxon>Pterygota</taxon>
        <taxon>Neoptera</taxon>
        <taxon>Paraneoptera</taxon>
        <taxon>Hemiptera</taxon>
        <taxon>Heteroptera</taxon>
        <taxon>Panheteroptera</taxon>
        <taxon>Cimicomorpha</taxon>
        <taxon>Miridae</taxon>
        <taxon>Mirini</taxon>
        <taxon>Lygus</taxon>
    </lineage>
</organism>
<feature type="signal peptide" evidence="1">
    <location>
        <begin position="1"/>
        <end position="18"/>
    </location>
</feature>
<protein>
    <submittedName>
        <fullName evidence="2">Uncharacterized protein</fullName>
    </submittedName>
</protein>
<evidence type="ECO:0000256" key="1">
    <source>
        <dbReference type="SAM" id="SignalP"/>
    </source>
</evidence>
<proteinExistence type="predicted"/>
<dbReference type="AlphaFoldDB" id="A0A146M5H3"/>
<sequence length="160" mass="18015">MILLFLFVIFLYLPHFLSLSIPVSEHSNPLIEFSCGSMDEYIFGIYFRKFCDQKTPKRPSPGGPRTLSFVPNASPSCRLERSSRYARCLSIPACVNGDFCRLLALCVVGTTLVLDTAEQAVLTKPDTLYRRQSSHTYQKNACHQSAQDLEISTHIPLQLP</sequence>
<name>A0A146M5H3_LYGHE</name>
<accession>A0A146M5H3</accession>